<dbReference type="Gene3D" id="2.60.40.1180">
    <property type="entry name" value="Golgi alpha-mannosidase II"/>
    <property type="match status" value="1"/>
</dbReference>
<comment type="caution">
    <text evidence="5">The sequence shown here is derived from an EMBL/GenBank/DDBJ whole genome shotgun (WGS) entry which is preliminary data.</text>
</comment>
<dbReference type="Pfam" id="PF00128">
    <property type="entry name" value="Alpha-amylase"/>
    <property type="match status" value="1"/>
</dbReference>
<comment type="similarity">
    <text evidence="1">Belongs to the glycosyl hydrolase 13 family.</text>
</comment>
<keyword evidence="3" id="KW-0732">Signal</keyword>
<dbReference type="RefSeq" id="WP_186917662.1">
    <property type="nucleotide sequence ID" value="NZ_JACOFZ010000009.1"/>
</dbReference>
<name>A0A923HNY5_9BURK</name>
<feature type="chain" id="PRO_5037714980" evidence="3">
    <location>
        <begin position="25"/>
        <end position="563"/>
    </location>
</feature>
<proteinExistence type="inferred from homology"/>
<dbReference type="GO" id="GO:0004556">
    <property type="term" value="F:alpha-amylase activity"/>
    <property type="evidence" value="ECO:0007669"/>
    <property type="project" value="TreeGrafter"/>
</dbReference>
<evidence type="ECO:0000259" key="4">
    <source>
        <dbReference type="SMART" id="SM00642"/>
    </source>
</evidence>
<dbReference type="InterPro" id="IPR017853">
    <property type="entry name" value="GH"/>
</dbReference>
<gene>
    <name evidence="5" type="ORF">H8K36_16750</name>
</gene>
<dbReference type="CDD" id="cd11316">
    <property type="entry name" value="AmyAc_bac2_AmyA"/>
    <property type="match status" value="1"/>
</dbReference>
<evidence type="ECO:0000313" key="5">
    <source>
        <dbReference type="EMBL" id="MBC3883045.1"/>
    </source>
</evidence>
<keyword evidence="6" id="KW-1185">Reference proteome</keyword>
<evidence type="ECO:0000256" key="2">
    <source>
        <dbReference type="SAM" id="MobiDB-lite"/>
    </source>
</evidence>
<dbReference type="GO" id="GO:0009313">
    <property type="term" value="P:oligosaccharide catabolic process"/>
    <property type="evidence" value="ECO:0007669"/>
    <property type="project" value="TreeGrafter"/>
</dbReference>
<dbReference type="InterPro" id="IPR013780">
    <property type="entry name" value="Glyco_hydro_b"/>
</dbReference>
<evidence type="ECO:0000256" key="3">
    <source>
        <dbReference type="SAM" id="SignalP"/>
    </source>
</evidence>
<dbReference type="Proteomes" id="UP000627446">
    <property type="component" value="Unassembled WGS sequence"/>
</dbReference>
<feature type="compositionally biased region" description="Low complexity" evidence="2">
    <location>
        <begin position="43"/>
        <end position="53"/>
    </location>
</feature>
<dbReference type="InterPro" id="IPR045857">
    <property type="entry name" value="O16G_dom_2"/>
</dbReference>
<feature type="signal peptide" evidence="3">
    <location>
        <begin position="1"/>
        <end position="24"/>
    </location>
</feature>
<protein>
    <submittedName>
        <fullName evidence="5">Alpha-amylase</fullName>
    </submittedName>
</protein>
<dbReference type="PANTHER" id="PTHR10357">
    <property type="entry name" value="ALPHA-AMYLASE FAMILY MEMBER"/>
    <property type="match status" value="1"/>
</dbReference>
<sequence>MKKRTSTILRPTLLSLSLCLFLNACGGGGGSSPPVAITPNPNPGTGTTTPTPETPSANLPAVDISAISKQDPGSTLSADWSKGVFMEIYVRGYKDSNGDGIGDLRGVIQSLDYLKDLGITGIWLMPVTKSEDKDHGYAVKDYRDIESDYGNLADLDELLKQAHARGIGVILDYVMNHSANTHPMFVNSADTTTNTYRSWYVWKDTAPTGWNIFGANPWYNTKNGAYFAAFYSGMPDFNLSNQTVVDFHQNNLRFWLNRGVDGFRFDAVGNLIENNAGAWESQPESVSLMGKVQQNIMQYDKRFIVCEAPGNPLLYAASNSCGNAFAFKHNYDIVNAAKGQSSAIQAVANYFPNAPLSIATMVSNHDEFAGARLWDQVGGDLSQYRLAAATYLLQPGTPFIYYGEEIGLAGAANLSGDAKLRTPMSWTASTSNAGFTTGTPFRALSGNVASQNVASQAGNPDSLLNFYKSLISLRKQRPSLSQGNYQNPSTSSNVMSFERQLGSERSIVVINYNNSSSSTIIRGLPANATLTPLFPAGTSITADNNGIATINLGARGIFVADIK</sequence>
<dbReference type="Gene3D" id="3.20.20.80">
    <property type="entry name" value="Glycosidases"/>
    <property type="match status" value="1"/>
</dbReference>
<dbReference type="InterPro" id="IPR006047">
    <property type="entry name" value="GH13_cat_dom"/>
</dbReference>
<dbReference type="SUPFAM" id="SSF51011">
    <property type="entry name" value="Glycosyl hydrolase domain"/>
    <property type="match status" value="1"/>
</dbReference>
<dbReference type="Gene3D" id="3.90.400.10">
    <property type="entry name" value="Oligo-1,6-glucosidase, Domain 2"/>
    <property type="match status" value="1"/>
</dbReference>
<dbReference type="SUPFAM" id="SSF51445">
    <property type="entry name" value="(Trans)glycosidases"/>
    <property type="match status" value="1"/>
</dbReference>
<dbReference type="PANTHER" id="PTHR10357:SF179">
    <property type="entry name" value="NEUTRAL AND BASIC AMINO ACID TRANSPORT PROTEIN RBAT"/>
    <property type="match status" value="1"/>
</dbReference>
<reference evidence="5" key="1">
    <citation type="submission" date="2020-08" db="EMBL/GenBank/DDBJ databases">
        <title>Novel species isolated from subtropical streams in China.</title>
        <authorList>
            <person name="Lu H."/>
        </authorList>
    </citation>
    <scope>NUCLEOTIDE SEQUENCE</scope>
    <source>
        <strain evidence="5">LX22W</strain>
    </source>
</reference>
<feature type="region of interest" description="Disordered" evidence="2">
    <location>
        <begin position="33"/>
        <end position="53"/>
    </location>
</feature>
<feature type="domain" description="Glycosyl hydrolase family 13 catalytic" evidence="4">
    <location>
        <begin position="87"/>
        <end position="474"/>
    </location>
</feature>
<evidence type="ECO:0000313" key="6">
    <source>
        <dbReference type="Proteomes" id="UP000627446"/>
    </source>
</evidence>
<dbReference type="SMART" id="SM00642">
    <property type="entry name" value="Aamy"/>
    <property type="match status" value="1"/>
</dbReference>
<evidence type="ECO:0000256" key="1">
    <source>
        <dbReference type="ARBA" id="ARBA00008061"/>
    </source>
</evidence>
<dbReference type="AlphaFoldDB" id="A0A923HNY5"/>
<accession>A0A923HNY5</accession>
<dbReference type="EMBL" id="JACOFZ010000009">
    <property type="protein sequence ID" value="MBC3883045.1"/>
    <property type="molecule type" value="Genomic_DNA"/>
</dbReference>
<organism evidence="5 6">
    <name type="scientific">Undibacterium nitidum</name>
    <dbReference type="NCBI Taxonomy" id="2762298"/>
    <lineage>
        <taxon>Bacteria</taxon>
        <taxon>Pseudomonadati</taxon>
        <taxon>Pseudomonadota</taxon>
        <taxon>Betaproteobacteria</taxon>
        <taxon>Burkholderiales</taxon>
        <taxon>Oxalobacteraceae</taxon>
        <taxon>Undibacterium</taxon>
    </lineage>
</organism>